<dbReference type="InterPro" id="IPR001810">
    <property type="entry name" value="F-box_dom"/>
</dbReference>
<dbReference type="Gene3D" id="1.20.1280.50">
    <property type="match status" value="1"/>
</dbReference>
<protein>
    <recommendedName>
        <fullName evidence="1">F-box domain-containing protein</fullName>
    </recommendedName>
</protein>
<proteinExistence type="predicted"/>
<dbReference type="PANTHER" id="PTHR31672:SF13">
    <property type="entry name" value="F-BOX PROTEIN CPR30-LIKE"/>
    <property type="match status" value="1"/>
</dbReference>
<dbReference type="InterPro" id="IPR036047">
    <property type="entry name" value="F-box-like_dom_sf"/>
</dbReference>
<dbReference type="CDD" id="cd22157">
    <property type="entry name" value="F-box_AtFBW1-like"/>
    <property type="match status" value="1"/>
</dbReference>
<dbReference type="PROSITE" id="PS50181">
    <property type="entry name" value="FBOX"/>
    <property type="match status" value="1"/>
</dbReference>
<dbReference type="Pfam" id="PF07734">
    <property type="entry name" value="FBA_1"/>
    <property type="match status" value="1"/>
</dbReference>
<gene>
    <name evidence="2" type="ORF">TSUD_116400</name>
</gene>
<dbReference type="NCBIfam" id="TIGR01640">
    <property type="entry name" value="F_box_assoc_1"/>
    <property type="match status" value="1"/>
</dbReference>
<dbReference type="OrthoDB" id="1406014at2759"/>
<evidence type="ECO:0000313" key="2">
    <source>
        <dbReference type="EMBL" id="GAU24914.1"/>
    </source>
</evidence>
<dbReference type="AlphaFoldDB" id="A0A2Z6LY75"/>
<evidence type="ECO:0000259" key="1">
    <source>
        <dbReference type="PROSITE" id="PS50181"/>
    </source>
</evidence>
<sequence length="364" mass="41645">MGETIAGTLALSRSLPTLPFDLIVEILCRLSVKFLLQFRCVCKSWNYLIVSPKFIKKHLHLSTKHLVHTLTYSNLSHKYVLNSIFNDVTTEVAHLEYPSNHLDHFVGSCNGILCLADIYNELFRLWNPSIRKFKELPRLKKQQYSDKMMMYGFGHDPIIDNYKVVAVLHASDGRGNLIAKTYVKVYTSGTNIWTNIEEFPFGCVSVQQRSGKFVSGTINWLVSRMYPTKRQHFIASFDLRSESYQEVLLPDCGAVDVYNLRLGALGVLRGCLCMVFRHDVWVMKEYGSKESWTKLFAINVMQDLSTSYTSIKVLNIFEDNQVLLNSTRMTDKLIIYNSKNGTFKFMDFGNSAEVCVESLISPCS</sequence>
<reference evidence="3" key="1">
    <citation type="journal article" date="2017" name="Front. Plant Sci.">
        <title>Climate Clever Clovers: New Paradigm to Reduce the Environmental Footprint of Ruminants by Breeding Low Methanogenic Forages Utilizing Haplotype Variation.</title>
        <authorList>
            <person name="Kaur P."/>
            <person name="Appels R."/>
            <person name="Bayer P.E."/>
            <person name="Keeble-Gagnere G."/>
            <person name="Wang J."/>
            <person name="Hirakawa H."/>
            <person name="Shirasawa K."/>
            <person name="Vercoe P."/>
            <person name="Stefanova K."/>
            <person name="Durmic Z."/>
            <person name="Nichols P."/>
            <person name="Revell C."/>
            <person name="Isobe S.N."/>
            <person name="Edwards D."/>
            <person name="Erskine W."/>
        </authorList>
    </citation>
    <scope>NUCLEOTIDE SEQUENCE [LARGE SCALE GENOMIC DNA]</scope>
    <source>
        <strain evidence="3">cv. Daliak</strain>
    </source>
</reference>
<accession>A0A2Z6LY75</accession>
<dbReference type="SMART" id="SM00256">
    <property type="entry name" value="FBOX"/>
    <property type="match status" value="1"/>
</dbReference>
<dbReference type="InterPro" id="IPR006527">
    <property type="entry name" value="F-box-assoc_dom_typ1"/>
</dbReference>
<keyword evidence="3" id="KW-1185">Reference proteome</keyword>
<dbReference type="EMBL" id="DF973298">
    <property type="protein sequence ID" value="GAU24914.1"/>
    <property type="molecule type" value="Genomic_DNA"/>
</dbReference>
<dbReference type="InterPro" id="IPR050796">
    <property type="entry name" value="SCF_F-box_component"/>
</dbReference>
<dbReference type="PANTHER" id="PTHR31672">
    <property type="entry name" value="BNACNNG10540D PROTEIN"/>
    <property type="match status" value="1"/>
</dbReference>
<feature type="domain" description="F-box" evidence="1">
    <location>
        <begin position="12"/>
        <end position="58"/>
    </location>
</feature>
<dbReference type="Pfam" id="PF00646">
    <property type="entry name" value="F-box"/>
    <property type="match status" value="1"/>
</dbReference>
<dbReference type="Proteomes" id="UP000242715">
    <property type="component" value="Unassembled WGS sequence"/>
</dbReference>
<dbReference type="SUPFAM" id="SSF81383">
    <property type="entry name" value="F-box domain"/>
    <property type="match status" value="1"/>
</dbReference>
<organism evidence="2 3">
    <name type="scientific">Trifolium subterraneum</name>
    <name type="common">Subterranean clover</name>
    <dbReference type="NCBI Taxonomy" id="3900"/>
    <lineage>
        <taxon>Eukaryota</taxon>
        <taxon>Viridiplantae</taxon>
        <taxon>Streptophyta</taxon>
        <taxon>Embryophyta</taxon>
        <taxon>Tracheophyta</taxon>
        <taxon>Spermatophyta</taxon>
        <taxon>Magnoliopsida</taxon>
        <taxon>eudicotyledons</taxon>
        <taxon>Gunneridae</taxon>
        <taxon>Pentapetalae</taxon>
        <taxon>rosids</taxon>
        <taxon>fabids</taxon>
        <taxon>Fabales</taxon>
        <taxon>Fabaceae</taxon>
        <taxon>Papilionoideae</taxon>
        <taxon>50 kb inversion clade</taxon>
        <taxon>NPAAA clade</taxon>
        <taxon>Hologalegina</taxon>
        <taxon>IRL clade</taxon>
        <taxon>Trifolieae</taxon>
        <taxon>Trifolium</taxon>
    </lineage>
</organism>
<dbReference type="InterPro" id="IPR017451">
    <property type="entry name" value="F-box-assoc_interact_dom"/>
</dbReference>
<name>A0A2Z6LY75_TRISU</name>
<evidence type="ECO:0000313" key="3">
    <source>
        <dbReference type="Proteomes" id="UP000242715"/>
    </source>
</evidence>